<protein>
    <recommendedName>
        <fullName evidence="4">Kinetochore protein fta4</fullName>
    </recommendedName>
</protein>
<dbReference type="PANTHER" id="PTHR42040:SF1">
    <property type="entry name" value="INNER KINETOCHORE SUBUNIT FTA4"/>
    <property type="match status" value="1"/>
</dbReference>
<dbReference type="GO" id="GO:0031511">
    <property type="term" value="C:Mis6-Sim4 complex"/>
    <property type="evidence" value="ECO:0007669"/>
    <property type="project" value="InterPro"/>
</dbReference>
<evidence type="ECO:0000313" key="3">
    <source>
        <dbReference type="Proteomes" id="UP000799291"/>
    </source>
</evidence>
<evidence type="ECO:0008006" key="4">
    <source>
        <dbReference type="Google" id="ProtNLM"/>
    </source>
</evidence>
<keyword evidence="3" id="KW-1185">Reference proteome</keyword>
<dbReference type="PANTHER" id="PTHR42040">
    <property type="entry name" value="INNER KINETOCHORE SUBUNIT FTA4"/>
    <property type="match status" value="1"/>
</dbReference>
<dbReference type="OrthoDB" id="21214at2759"/>
<feature type="region of interest" description="Disordered" evidence="1">
    <location>
        <begin position="133"/>
        <end position="152"/>
    </location>
</feature>
<gene>
    <name evidence="2" type="ORF">K458DRAFT_357901</name>
</gene>
<organism evidence="2 3">
    <name type="scientific">Lentithecium fluviatile CBS 122367</name>
    <dbReference type="NCBI Taxonomy" id="1168545"/>
    <lineage>
        <taxon>Eukaryota</taxon>
        <taxon>Fungi</taxon>
        <taxon>Dikarya</taxon>
        <taxon>Ascomycota</taxon>
        <taxon>Pezizomycotina</taxon>
        <taxon>Dothideomycetes</taxon>
        <taxon>Pleosporomycetidae</taxon>
        <taxon>Pleosporales</taxon>
        <taxon>Massarineae</taxon>
        <taxon>Lentitheciaceae</taxon>
        <taxon>Lentithecium</taxon>
    </lineage>
</organism>
<proteinExistence type="predicted"/>
<dbReference type="AlphaFoldDB" id="A0A6G1JFC0"/>
<dbReference type="Proteomes" id="UP000799291">
    <property type="component" value="Unassembled WGS sequence"/>
</dbReference>
<accession>A0A6G1JFC0</accession>
<evidence type="ECO:0000256" key="1">
    <source>
        <dbReference type="SAM" id="MobiDB-lite"/>
    </source>
</evidence>
<dbReference type="InterPro" id="IPR025207">
    <property type="entry name" value="Sim4_Fta4"/>
</dbReference>
<dbReference type="EMBL" id="MU005572">
    <property type="protein sequence ID" value="KAF2689257.1"/>
    <property type="molecule type" value="Genomic_DNA"/>
</dbReference>
<sequence>MSRHEPSIVQKQQTVVEQKQQFLQSRKHFLSRGITPSEKLKQIAQDGGVALSELKGALDKVNRDLKQHSRKVYSRQMTEHIVEQIDNFYWTSGAREVDADDAIDTATDMIDDAHTVYQSDDLTRDECIAKLRPRWDTSAGPPSSSENPNEVDQDDYFDALTRLQDLSAKRLTLQQKLNTYRTLLSLLEPYSKPKENIQPNLVWKDALLASELAKTRTLAIRVIGRAEEKFGDMLVPETAEEDEDVEMGSDEGKAKVDKVLASW</sequence>
<dbReference type="Pfam" id="PF13093">
    <property type="entry name" value="FTA4"/>
    <property type="match status" value="1"/>
</dbReference>
<evidence type="ECO:0000313" key="2">
    <source>
        <dbReference type="EMBL" id="KAF2689257.1"/>
    </source>
</evidence>
<name>A0A6G1JFC0_9PLEO</name>
<reference evidence="2" key="1">
    <citation type="journal article" date="2020" name="Stud. Mycol.">
        <title>101 Dothideomycetes genomes: a test case for predicting lifestyles and emergence of pathogens.</title>
        <authorList>
            <person name="Haridas S."/>
            <person name="Albert R."/>
            <person name="Binder M."/>
            <person name="Bloem J."/>
            <person name="Labutti K."/>
            <person name="Salamov A."/>
            <person name="Andreopoulos B."/>
            <person name="Baker S."/>
            <person name="Barry K."/>
            <person name="Bills G."/>
            <person name="Bluhm B."/>
            <person name="Cannon C."/>
            <person name="Castanera R."/>
            <person name="Culley D."/>
            <person name="Daum C."/>
            <person name="Ezra D."/>
            <person name="Gonzalez J."/>
            <person name="Henrissat B."/>
            <person name="Kuo A."/>
            <person name="Liang C."/>
            <person name="Lipzen A."/>
            <person name="Lutzoni F."/>
            <person name="Magnuson J."/>
            <person name="Mondo S."/>
            <person name="Nolan M."/>
            <person name="Ohm R."/>
            <person name="Pangilinan J."/>
            <person name="Park H.-J."/>
            <person name="Ramirez L."/>
            <person name="Alfaro M."/>
            <person name="Sun H."/>
            <person name="Tritt A."/>
            <person name="Yoshinaga Y."/>
            <person name="Zwiers L.-H."/>
            <person name="Turgeon B."/>
            <person name="Goodwin S."/>
            <person name="Spatafora J."/>
            <person name="Crous P."/>
            <person name="Grigoriev I."/>
        </authorList>
    </citation>
    <scope>NUCLEOTIDE SEQUENCE</scope>
    <source>
        <strain evidence="2">CBS 122367</strain>
    </source>
</reference>